<dbReference type="SMART" id="SM00267">
    <property type="entry name" value="GGDEF"/>
    <property type="match status" value="1"/>
</dbReference>
<dbReference type="InterPro" id="IPR043128">
    <property type="entry name" value="Rev_trsase/Diguanyl_cyclase"/>
</dbReference>
<dbReference type="InterPro" id="IPR029787">
    <property type="entry name" value="Nucleotide_cyclase"/>
</dbReference>
<dbReference type="GO" id="GO:0007165">
    <property type="term" value="P:signal transduction"/>
    <property type="evidence" value="ECO:0007669"/>
    <property type="project" value="InterPro"/>
</dbReference>
<evidence type="ECO:0000259" key="2">
    <source>
        <dbReference type="PROSITE" id="PS50885"/>
    </source>
</evidence>
<feature type="transmembrane region" description="Helical" evidence="1">
    <location>
        <begin position="16"/>
        <end position="38"/>
    </location>
</feature>
<dbReference type="NCBIfam" id="NF007423">
    <property type="entry name" value="PRK09966.1"/>
    <property type="match status" value="1"/>
</dbReference>
<dbReference type="SUPFAM" id="SSF55073">
    <property type="entry name" value="Nucleotide cyclase"/>
    <property type="match status" value="1"/>
</dbReference>
<keyword evidence="1" id="KW-1133">Transmembrane helix</keyword>
<dbReference type="PANTHER" id="PTHR46663:SF2">
    <property type="entry name" value="GGDEF DOMAIN-CONTAINING PROTEIN"/>
    <property type="match status" value="1"/>
</dbReference>
<sequence length="269" mass="30387">MAKPLANARDSSISHFIWFSLAVLTGCILLASGIAITLTRHLHNGLVEALKNITDVVHDVRSNRNFSRRVSEERIAEFHRFALDFNSLLDEMEEWQLRLQAQNAQLLRTALHDPLTGLANRAAFRSGINTLMNNSDARKTSALLFIDGDNFKYINDTWGHATGDRVLIEIAKRLAEFGGLRHKAYRLGGDEFAMVLYDVQSESEVQQICSALTQIFNLPFDLHNGHQTTMTLSIGYAMTIEHASAEKLQELADHNMYQAKHQRAEKLVR</sequence>
<dbReference type="PANTHER" id="PTHR46663">
    <property type="entry name" value="DIGUANYLATE CYCLASE DGCT-RELATED"/>
    <property type="match status" value="1"/>
</dbReference>
<dbReference type="GO" id="GO:0016020">
    <property type="term" value="C:membrane"/>
    <property type="evidence" value="ECO:0007669"/>
    <property type="project" value="InterPro"/>
</dbReference>
<dbReference type="InterPro" id="IPR003660">
    <property type="entry name" value="HAMP_dom"/>
</dbReference>
<dbReference type="Proteomes" id="UP000017944">
    <property type="component" value="Unassembled WGS sequence"/>
</dbReference>
<dbReference type="PROSITE" id="PS51257">
    <property type="entry name" value="PROKAR_LIPOPROTEIN"/>
    <property type="match status" value="1"/>
</dbReference>
<evidence type="ECO:0000259" key="3">
    <source>
        <dbReference type="PROSITE" id="PS50887"/>
    </source>
</evidence>
<evidence type="ECO:0000313" key="5">
    <source>
        <dbReference type="Proteomes" id="UP000017944"/>
    </source>
</evidence>
<keyword evidence="1" id="KW-0472">Membrane</keyword>
<dbReference type="AlphaFoldDB" id="A0A090NDK5"/>
<comment type="caution">
    <text evidence="4">The sequence shown here is derived from an EMBL/GenBank/DDBJ whole genome shotgun (WGS) entry which is preliminary data.</text>
</comment>
<feature type="domain" description="HAMP" evidence="2">
    <location>
        <begin position="44"/>
        <end position="97"/>
    </location>
</feature>
<dbReference type="InterPro" id="IPR052163">
    <property type="entry name" value="DGC-Regulatory_Protein"/>
</dbReference>
<dbReference type="InterPro" id="IPR000160">
    <property type="entry name" value="GGDEF_dom"/>
</dbReference>
<protein>
    <submittedName>
        <fullName evidence="4">Diguanylate cyclase/phosphodiesterase domain 1 (Ggdef)</fullName>
    </submittedName>
</protein>
<gene>
    <name evidence="4" type="ORF">WRSd3_03446</name>
</gene>
<proteinExistence type="predicted"/>
<dbReference type="Gene3D" id="3.30.70.270">
    <property type="match status" value="1"/>
</dbReference>
<reference evidence="4 5" key="1">
    <citation type="submission" date="2013-10" db="EMBL/GenBank/DDBJ databases">
        <title>Draft genomes and the virulence plasmids of Sd1617 vaccine constructs: WRSd3 and WRSd5.</title>
        <authorList>
            <person name="Aksomboon Vongsawan A."/>
            <person name="Venkatesan M.M."/>
            <person name="Vaisvil B."/>
            <person name="Emel G."/>
            <person name="Kepatral V."/>
            <person name="Sethabutr O."/>
            <person name="Serichantalergs O."/>
            <person name="Mason C."/>
        </authorList>
    </citation>
    <scope>NUCLEOTIDE SEQUENCE [LARGE SCALE GENOMIC DNA]</scope>
    <source>
        <strain evidence="4 5">WRSd3</strain>
    </source>
</reference>
<name>A0A090NDK5_SHIDY</name>
<evidence type="ECO:0000313" key="4">
    <source>
        <dbReference type="EMBL" id="ESU77741.1"/>
    </source>
</evidence>
<dbReference type="CDD" id="cd01949">
    <property type="entry name" value="GGDEF"/>
    <property type="match status" value="1"/>
</dbReference>
<dbReference type="PROSITE" id="PS50885">
    <property type="entry name" value="HAMP"/>
    <property type="match status" value="1"/>
</dbReference>
<organism evidence="4 5">
    <name type="scientific">Shigella dysenteriae WRSd3</name>
    <dbReference type="NCBI Taxonomy" id="1401327"/>
    <lineage>
        <taxon>Bacteria</taxon>
        <taxon>Pseudomonadati</taxon>
        <taxon>Pseudomonadota</taxon>
        <taxon>Gammaproteobacteria</taxon>
        <taxon>Enterobacterales</taxon>
        <taxon>Enterobacteriaceae</taxon>
        <taxon>Shigella</taxon>
    </lineage>
</organism>
<dbReference type="Pfam" id="PF00990">
    <property type="entry name" value="GGDEF"/>
    <property type="match status" value="1"/>
</dbReference>
<dbReference type="EMBL" id="AXUT01000315">
    <property type="protein sequence ID" value="ESU77741.1"/>
    <property type="molecule type" value="Genomic_DNA"/>
</dbReference>
<evidence type="ECO:0000256" key="1">
    <source>
        <dbReference type="SAM" id="Phobius"/>
    </source>
</evidence>
<dbReference type="PROSITE" id="PS50887">
    <property type="entry name" value="GGDEF"/>
    <property type="match status" value="1"/>
</dbReference>
<dbReference type="FunFam" id="3.30.70.270:FF:000017">
    <property type="entry name" value="Predicted diguanylate cyclase"/>
    <property type="match status" value="1"/>
</dbReference>
<dbReference type="PATRIC" id="fig|1401327.3.peg.3186"/>
<dbReference type="NCBIfam" id="TIGR00254">
    <property type="entry name" value="GGDEF"/>
    <property type="match status" value="1"/>
</dbReference>
<feature type="domain" description="GGDEF" evidence="3">
    <location>
        <begin position="139"/>
        <end position="269"/>
    </location>
</feature>
<accession>A0A090NDK5</accession>
<keyword evidence="1" id="KW-0812">Transmembrane</keyword>